<proteinExistence type="predicted"/>
<dbReference type="EMBL" id="JASJQH010007501">
    <property type="protein sequence ID" value="KAK9708196.1"/>
    <property type="molecule type" value="Genomic_DNA"/>
</dbReference>
<evidence type="ECO:0000313" key="2">
    <source>
        <dbReference type="EMBL" id="KAK9708196.1"/>
    </source>
</evidence>
<name>A0ABR2VWI9_9FUNG</name>
<keyword evidence="3" id="KW-1185">Reference proteome</keyword>
<evidence type="ECO:0000256" key="1">
    <source>
        <dbReference type="SAM" id="MobiDB-lite"/>
    </source>
</evidence>
<organism evidence="2 3">
    <name type="scientific">Basidiobolus ranarum</name>
    <dbReference type="NCBI Taxonomy" id="34480"/>
    <lineage>
        <taxon>Eukaryota</taxon>
        <taxon>Fungi</taxon>
        <taxon>Fungi incertae sedis</taxon>
        <taxon>Zoopagomycota</taxon>
        <taxon>Entomophthoromycotina</taxon>
        <taxon>Basidiobolomycetes</taxon>
        <taxon>Basidiobolales</taxon>
        <taxon>Basidiobolaceae</taxon>
        <taxon>Basidiobolus</taxon>
    </lineage>
</organism>
<evidence type="ECO:0000313" key="3">
    <source>
        <dbReference type="Proteomes" id="UP001479436"/>
    </source>
</evidence>
<sequence>MKVGHETGKCPLAGKCPYYDQVKSDPTHHMTAEHGGCPVKGKCPRYDQVKEQTSQTLPEGHPPVSEGTTGTGCPFAK</sequence>
<feature type="region of interest" description="Disordered" evidence="1">
    <location>
        <begin position="49"/>
        <end position="77"/>
    </location>
</feature>
<accession>A0ABR2VWI9</accession>
<reference evidence="2 3" key="1">
    <citation type="submission" date="2023-04" db="EMBL/GenBank/DDBJ databases">
        <title>Genome of Basidiobolus ranarum AG-B5.</title>
        <authorList>
            <person name="Stajich J.E."/>
            <person name="Carter-House D."/>
            <person name="Gryganskyi A."/>
        </authorList>
    </citation>
    <scope>NUCLEOTIDE SEQUENCE [LARGE SCALE GENOMIC DNA]</scope>
    <source>
        <strain evidence="2 3">AG-B5</strain>
    </source>
</reference>
<gene>
    <name evidence="2" type="ORF">K7432_009769</name>
</gene>
<dbReference type="Proteomes" id="UP001479436">
    <property type="component" value="Unassembled WGS sequence"/>
</dbReference>
<comment type="caution">
    <text evidence="2">The sequence shown here is derived from an EMBL/GenBank/DDBJ whole genome shotgun (WGS) entry which is preliminary data.</text>
</comment>
<protein>
    <submittedName>
        <fullName evidence="2">Uncharacterized protein</fullName>
    </submittedName>
</protein>